<dbReference type="InterPro" id="IPR036879">
    <property type="entry name" value="TF_MADSbox_sf"/>
</dbReference>
<dbReference type="Gene3D" id="3.40.1810.10">
    <property type="entry name" value="Transcription factor, MADS-box"/>
    <property type="match status" value="1"/>
</dbReference>
<dbReference type="Pfam" id="PF01486">
    <property type="entry name" value="K-box"/>
    <property type="match status" value="1"/>
</dbReference>
<keyword evidence="5" id="KW-0539">Nucleus</keyword>
<evidence type="ECO:0000313" key="9">
    <source>
        <dbReference type="EMBL" id="GFP92011.1"/>
    </source>
</evidence>
<dbReference type="PRINTS" id="PR00404">
    <property type="entry name" value="MADSDOMAIN"/>
</dbReference>
<dbReference type="SMART" id="SM00432">
    <property type="entry name" value="MADS"/>
    <property type="match status" value="1"/>
</dbReference>
<evidence type="ECO:0000313" key="10">
    <source>
        <dbReference type="Proteomes" id="UP000653305"/>
    </source>
</evidence>
<dbReference type="AlphaFoldDB" id="A0A830CCS7"/>
<evidence type="ECO:0000259" key="8">
    <source>
        <dbReference type="PROSITE" id="PS51297"/>
    </source>
</evidence>
<dbReference type="Pfam" id="PF00319">
    <property type="entry name" value="SRF-TF"/>
    <property type="match status" value="1"/>
</dbReference>
<dbReference type="GO" id="GO:0046983">
    <property type="term" value="F:protein dimerization activity"/>
    <property type="evidence" value="ECO:0007669"/>
    <property type="project" value="InterPro"/>
</dbReference>
<dbReference type="CDD" id="cd00265">
    <property type="entry name" value="MADS_MEF2_like"/>
    <property type="match status" value="1"/>
</dbReference>
<keyword evidence="2" id="KW-0805">Transcription regulation</keyword>
<dbReference type="PROSITE" id="PS51297">
    <property type="entry name" value="K_BOX"/>
    <property type="match status" value="1"/>
</dbReference>
<evidence type="ECO:0000256" key="3">
    <source>
        <dbReference type="ARBA" id="ARBA00023125"/>
    </source>
</evidence>
<evidence type="ECO:0000256" key="2">
    <source>
        <dbReference type="ARBA" id="ARBA00023015"/>
    </source>
</evidence>
<keyword evidence="4" id="KW-0804">Transcription</keyword>
<dbReference type="EMBL" id="BMAC01000262">
    <property type="protein sequence ID" value="GFP92011.1"/>
    <property type="molecule type" value="Genomic_DNA"/>
</dbReference>
<feature type="domain" description="MADS-box" evidence="7">
    <location>
        <begin position="1"/>
        <end position="61"/>
    </location>
</feature>
<gene>
    <name evidence="9" type="ORF">PHJA_001345200</name>
</gene>
<evidence type="ECO:0000256" key="5">
    <source>
        <dbReference type="ARBA" id="ARBA00023242"/>
    </source>
</evidence>
<dbReference type="PANTHER" id="PTHR48019">
    <property type="entry name" value="SERUM RESPONSE FACTOR HOMOLOG"/>
    <property type="match status" value="1"/>
</dbReference>
<evidence type="ECO:0000259" key="7">
    <source>
        <dbReference type="PROSITE" id="PS50066"/>
    </source>
</evidence>
<dbReference type="InterPro" id="IPR050142">
    <property type="entry name" value="MADS-box/MEF2_TF"/>
</dbReference>
<dbReference type="FunFam" id="3.40.1810.10:FF:000007">
    <property type="entry name" value="Transcription factor, MADS-box"/>
    <property type="match status" value="1"/>
</dbReference>
<dbReference type="PROSITE" id="PS00350">
    <property type="entry name" value="MADS_BOX_1"/>
    <property type="match status" value="1"/>
</dbReference>
<keyword evidence="10" id="KW-1185">Reference proteome</keyword>
<reference evidence="9" key="1">
    <citation type="submission" date="2020-07" db="EMBL/GenBank/DDBJ databases">
        <title>Ethylene signaling mediates host invasion by parasitic plants.</title>
        <authorList>
            <person name="Yoshida S."/>
        </authorList>
    </citation>
    <scope>NUCLEOTIDE SEQUENCE</scope>
    <source>
        <strain evidence="9">Okayama</strain>
    </source>
</reference>
<dbReference type="SUPFAM" id="SSF55455">
    <property type="entry name" value="SRF-like"/>
    <property type="match status" value="1"/>
</dbReference>
<dbReference type="GO" id="GO:0000977">
    <property type="term" value="F:RNA polymerase II transcription regulatory region sequence-specific DNA binding"/>
    <property type="evidence" value="ECO:0007669"/>
    <property type="project" value="InterPro"/>
</dbReference>
<dbReference type="InterPro" id="IPR002487">
    <property type="entry name" value="TF_Kbox"/>
</dbReference>
<dbReference type="GO" id="GO:0045944">
    <property type="term" value="P:positive regulation of transcription by RNA polymerase II"/>
    <property type="evidence" value="ECO:0007669"/>
    <property type="project" value="InterPro"/>
</dbReference>
<comment type="subcellular location">
    <subcellularLocation>
        <location evidence="1">Nucleus</location>
    </subcellularLocation>
</comment>
<evidence type="ECO:0000256" key="1">
    <source>
        <dbReference type="ARBA" id="ARBA00004123"/>
    </source>
</evidence>
<keyword evidence="3" id="KW-0238">DNA-binding</keyword>
<feature type="domain" description="K-box" evidence="8">
    <location>
        <begin position="87"/>
        <end position="177"/>
    </location>
</feature>
<evidence type="ECO:0000256" key="6">
    <source>
        <dbReference type="SAM" id="MobiDB-lite"/>
    </source>
</evidence>
<dbReference type="PROSITE" id="PS50066">
    <property type="entry name" value="MADS_BOX_2"/>
    <property type="match status" value="1"/>
</dbReference>
<proteinExistence type="predicted"/>
<feature type="region of interest" description="Disordered" evidence="6">
    <location>
        <begin position="187"/>
        <end position="228"/>
    </location>
</feature>
<dbReference type="GO" id="GO:0005634">
    <property type="term" value="C:nucleus"/>
    <property type="evidence" value="ECO:0007669"/>
    <property type="project" value="UniProtKB-SubCell"/>
</dbReference>
<dbReference type="OrthoDB" id="1898716at2759"/>
<feature type="compositionally biased region" description="Polar residues" evidence="6">
    <location>
        <begin position="218"/>
        <end position="228"/>
    </location>
</feature>
<accession>A0A830CCS7</accession>
<feature type="compositionally biased region" description="Polar residues" evidence="6">
    <location>
        <begin position="196"/>
        <end position="207"/>
    </location>
</feature>
<name>A0A830CCS7_9LAMI</name>
<evidence type="ECO:0000256" key="4">
    <source>
        <dbReference type="ARBA" id="ARBA00023163"/>
    </source>
</evidence>
<protein>
    <submittedName>
        <fullName evidence="9">Mads-box protein svp</fullName>
    </submittedName>
</protein>
<comment type="caution">
    <text evidence="9">The sequence shown here is derived from an EMBL/GenBank/DDBJ whole genome shotgun (WGS) entry which is preliminary data.</text>
</comment>
<dbReference type="GO" id="GO:0003700">
    <property type="term" value="F:DNA-binding transcription factor activity"/>
    <property type="evidence" value="ECO:0007669"/>
    <property type="project" value="InterPro"/>
</dbReference>
<sequence length="228" mass="25790">MAREKIQIKKIDNVTARQVTFSKRRRGLFKKAEELSVLCDADIGLIIFSSTGKLFEYASSSMKEILERHNLHSKNLDKLEQPSLELQLVEDSNHSRLSKEVADKTHQLRHMRGEELQELSIEELQQLEKSLEGGLSRVIAKKGEKIMKEISQLQEKGTQLMEENKQLRLQVSELVVNMSNCHKKKADSENVVYEEGQSSESVTNVCNSAGPPQDYDSSDTSLKLGSVC</sequence>
<dbReference type="InterPro" id="IPR033896">
    <property type="entry name" value="MEF2-like_N"/>
</dbReference>
<dbReference type="Proteomes" id="UP000653305">
    <property type="component" value="Unassembled WGS sequence"/>
</dbReference>
<organism evidence="9 10">
    <name type="scientific">Phtheirospermum japonicum</name>
    <dbReference type="NCBI Taxonomy" id="374723"/>
    <lineage>
        <taxon>Eukaryota</taxon>
        <taxon>Viridiplantae</taxon>
        <taxon>Streptophyta</taxon>
        <taxon>Embryophyta</taxon>
        <taxon>Tracheophyta</taxon>
        <taxon>Spermatophyta</taxon>
        <taxon>Magnoliopsida</taxon>
        <taxon>eudicotyledons</taxon>
        <taxon>Gunneridae</taxon>
        <taxon>Pentapetalae</taxon>
        <taxon>asterids</taxon>
        <taxon>lamiids</taxon>
        <taxon>Lamiales</taxon>
        <taxon>Orobanchaceae</taxon>
        <taxon>Orobanchaceae incertae sedis</taxon>
        <taxon>Phtheirospermum</taxon>
    </lineage>
</organism>
<dbReference type="InterPro" id="IPR002100">
    <property type="entry name" value="TF_MADSbox"/>
</dbReference>